<dbReference type="Pfam" id="PF03033">
    <property type="entry name" value="Glyco_transf_28"/>
    <property type="match status" value="1"/>
</dbReference>
<keyword evidence="2" id="KW-0808">Transferase</keyword>
<name>A0A1F5I405_9BACT</name>
<evidence type="ECO:0000313" key="6">
    <source>
        <dbReference type="EMBL" id="OGE11148.1"/>
    </source>
</evidence>
<organism evidence="6 7">
    <name type="scientific">Candidatus Curtissbacteria bacterium RIFCSPLOWO2_01_FULL_42_26</name>
    <dbReference type="NCBI Taxonomy" id="1797729"/>
    <lineage>
        <taxon>Bacteria</taxon>
        <taxon>Candidatus Curtissiibacteriota</taxon>
    </lineage>
</organism>
<keyword evidence="1" id="KW-0328">Glycosyltransferase</keyword>
<dbReference type="GO" id="GO:0005975">
    <property type="term" value="P:carbohydrate metabolic process"/>
    <property type="evidence" value="ECO:0007669"/>
    <property type="project" value="InterPro"/>
</dbReference>
<dbReference type="AlphaFoldDB" id="A0A1F5I405"/>
<feature type="transmembrane region" description="Helical" evidence="3">
    <location>
        <begin position="73"/>
        <end position="93"/>
    </location>
</feature>
<keyword evidence="3" id="KW-0472">Membrane</keyword>
<protein>
    <recommendedName>
        <fullName evidence="8">UDP-N-acetylglucosamine--N-acetylmuramyl-(pentapeptide) pyrophosphoryl-undecaprenol N-acetylglucosamine transferase</fullName>
    </recommendedName>
</protein>
<evidence type="ECO:0000256" key="3">
    <source>
        <dbReference type="SAM" id="Phobius"/>
    </source>
</evidence>
<evidence type="ECO:0000259" key="4">
    <source>
        <dbReference type="Pfam" id="PF03033"/>
    </source>
</evidence>
<feature type="domain" description="Glycosyl transferase family 28 C-terminal" evidence="5">
    <location>
        <begin position="193"/>
        <end position="346"/>
    </location>
</feature>
<dbReference type="SUPFAM" id="SSF53756">
    <property type="entry name" value="UDP-Glycosyltransferase/glycogen phosphorylase"/>
    <property type="match status" value="1"/>
</dbReference>
<dbReference type="InterPro" id="IPR007235">
    <property type="entry name" value="Glyco_trans_28_C"/>
</dbReference>
<proteinExistence type="predicted"/>
<feature type="domain" description="Glycosyltransferase family 28 N-terminal" evidence="4">
    <location>
        <begin position="8"/>
        <end position="146"/>
    </location>
</feature>
<feature type="transmembrane region" description="Helical" evidence="3">
    <location>
        <begin position="99"/>
        <end position="120"/>
    </location>
</feature>
<evidence type="ECO:0000259" key="5">
    <source>
        <dbReference type="Pfam" id="PF04101"/>
    </source>
</evidence>
<dbReference type="PANTHER" id="PTHR21015:SF27">
    <property type="entry name" value="UDP-N-ACETYLGLUCOSAMINE--N-ACETYLMURAMYL-(PENTAPEPTIDE) PYROPHOSPHORYL-UNDECAPRENOL N-ACETYLGLUCOSAMINE TRANSFERASE"/>
    <property type="match status" value="1"/>
</dbReference>
<dbReference type="Proteomes" id="UP000179227">
    <property type="component" value="Unassembled WGS sequence"/>
</dbReference>
<gene>
    <name evidence="6" type="ORF">A3A60_03510</name>
</gene>
<dbReference type="Gene3D" id="3.40.50.2000">
    <property type="entry name" value="Glycogen Phosphorylase B"/>
    <property type="match status" value="2"/>
</dbReference>
<evidence type="ECO:0000313" key="7">
    <source>
        <dbReference type="Proteomes" id="UP000179227"/>
    </source>
</evidence>
<evidence type="ECO:0000256" key="1">
    <source>
        <dbReference type="ARBA" id="ARBA00022676"/>
    </source>
</evidence>
<dbReference type="Pfam" id="PF04101">
    <property type="entry name" value="Glyco_tran_28_C"/>
    <property type="match status" value="1"/>
</dbReference>
<dbReference type="GO" id="GO:0016758">
    <property type="term" value="F:hexosyltransferase activity"/>
    <property type="evidence" value="ECO:0007669"/>
    <property type="project" value="InterPro"/>
</dbReference>
<reference evidence="6 7" key="1">
    <citation type="journal article" date="2016" name="Nat. Commun.">
        <title>Thousands of microbial genomes shed light on interconnected biogeochemical processes in an aquifer system.</title>
        <authorList>
            <person name="Anantharaman K."/>
            <person name="Brown C.T."/>
            <person name="Hug L.A."/>
            <person name="Sharon I."/>
            <person name="Castelle C.J."/>
            <person name="Probst A.J."/>
            <person name="Thomas B.C."/>
            <person name="Singh A."/>
            <person name="Wilkins M.J."/>
            <person name="Karaoz U."/>
            <person name="Brodie E.L."/>
            <person name="Williams K.H."/>
            <person name="Hubbard S.S."/>
            <person name="Banfield J.F."/>
        </authorList>
    </citation>
    <scope>NUCLEOTIDE SEQUENCE [LARGE SCALE GENOMIC DNA]</scope>
</reference>
<dbReference type="STRING" id="1797729.A3A60_03510"/>
<dbReference type="CDD" id="cd03785">
    <property type="entry name" value="GT28_MurG"/>
    <property type="match status" value="1"/>
</dbReference>
<keyword evidence="3" id="KW-1133">Transmembrane helix</keyword>
<keyword evidence="3" id="KW-0812">Transmembrane</keyword>
<accession>A0A1F5I405</accession>
<dbReference type="GO" id="GO:1901137">
    <property type="term" value="P:carbohydrate derivative biosynthetic process"/>
    <property type="evidence" value="ECO:0007669"/>
    <property type="project" value="UniProtKB-ARBA"/>
</dbReference>
<evidence type="ECO:0008006" key="8">
    <source>
        <dbReference type="Google" id="ProtNLM"/>
    </source>
</evidence>
<comment type="caution">
    <text evidence="6">The sequence shown here is derived from an EMBL/GenBank/DDBJ whole genome shotgun (WGS) entry which is preliminary data.</text>
</comment>
<dbReference type="EMBL" id="MFBS01000003">
    <property type="protein sequence ID" value="OGE11148.1"/>
    <property type="molecule type" value="Genomic_DNA"/>
</dbReference>
<evidence type="ECO:0000256" key="2">
    <source>
        <dbReference type="ARBA" id="ARBA00022679"/>
    </source>
</evidence>
<dbReference type="InterPro" id="IPR004276">
    <property type="entry name" value="GlycoTrans_28_N"/>
</dbReference>
<dbReference type="PANTHER" id="PTHR21015">
    <property type="entry name" value="UDP-N-ACETYLGLUCOSAMINE--N-ACETYLMURAMYL-(PENTAPEPTIDE) PYROPHOSPHORYL-UNDECAPRENOL N-ACETYLGLUCOSAMINE TRANSFERASE 1"/>
    <property type="match status" value="1"/>
</dbReference>
<sequence>MKKIVICGGHLTPVLALIEELKKKKDIEIIFFGRKYATEGSKNLSAEYKTVKNLNIPFYAISAGRLQRKFTRYTLGALLKIPVGFIQSLAYLIKVCPSAIVSFGGYLSLPVVFAGWLMGLKSVTHEQSVKLGLANKINADFAKKVYLSWPQTVGNLKRDKYKVIGNLTRQSIFKKTAKDPKIQKFLSSTNKLIFVAGGNQGSHFINNLIFEIIPQLSSYQIIHQVGTANYKGDFDKAKKIKRSNYLAVDYISRENIGAIFDRADLVISRSGANTVWDLAVLAKVAILIPLPIAAAGEQEANANILENAGSAIILNQKGLTTQILKQKIDYMFKNMPKFQKSAQTFSKTLPKDSVKIFTSEILKLIKD</sequence>